<keyword evidence="5" id="KW-0496">Mitochondrion</keyword>
<comment type="similarity">
    <text evidence="5">Belongs to the SURF1 family.</text>
</comment>
<keyword evidence="5" id="KW-0999">Mitochondrion inner membrane</keyword>
<evidence type="ECO:0000313" key="8">
    <source>
        <dbReference type="Proteomes" id="UP001419268"/>
    </source>
</evidence>
<feature type="transmembrane region" description="Helical" evidence="5">
    <location>
        <begin position="66"/>
        <end position="83"/>
    </location>
</feature>
<dbReference type="PROSITE" id="PS50895">
    <property type="entry name" value="SURF1"/>
    <property type="match status" value="1"/>
</dbReference>
<comment type="subcellular location">
    <subcellularLocation>
        <location evidence="1">Membrane</location>
    </subcellularLocation>
    <subcellularLocation>
        <location evidence="5">Mitochondrion inner membrane</location>
        <topology evidence="5">Multi-pass membrane protein</topology>
    </subcellularLocation>
</comment>
<evidence type="ECO:0000256" key="2">
    <source>
        <dbReference type="ARBA" id="ARBA00022692"/>
    </source>
</evidence>
<keyword evidence="4 5" id="KW-0472">Membrane</keyword>
<dbReference type="PANTHER" id="PTHR23427:SF2">
    <property type="entry name" value="SURFEIT LOCUS PROTEIN 1"/>
    <property type="match status" value="1"/>
</dbReference>
<accession>A0AAP0HKZ6</accession>
<proteinExistence type="inferred from homology"/>
<dbReference type="CDD" id="cd06662">
    <property type="entry name" value="SURF1"/>
    <property type="match status" value="1"/>
</dbReference>
<protein>
    <recommendedName>
        <fullName evidence="5">SURF1-like protein</fullName>
    </recommendedName>
</protein>
<keyword evidence="3 5" id="KW-1133">Transmembrane helix</keyword>
<organism evidence="7 8">
    <name type="scientific">Stephania cephalantha</name>
    <dbReference type="NCBI Taxonomy" id="152367"/>
    <lineage>
        <taxon>Eukaryota</taxon>
        <taxon>Viridiplantae</taxon>
        <taxon>Streptophyta</taxon>
        <taxon>Embryophyta</taxon>
        <taxon>Tracheophyta</taxon>
        <taxon>Spermatophyta</taxon>
        <taxon>Magnoliopsida</taxon>
        <taxon>Ranunculales</taxon>
        <taxon>Menispermaceae</taxon>
        <taxon>Menispermoideae</taxon>
        <taxon>Cissampelideae</taxon>
        <taxon>Stephania</taxon>
    </lineage>
</organism>
<sequence length="340" mass="38547">MSSSSWRLVASISKTLNPRKCNFSIPSHRSPKPTKSSLTTLAESPSTSSVSYQSQGERDKEMVKMVALYSGAITFGLGTWQIFRRLDKLEFLKYLKTKLELKPLNWRSLSSSFGGDLNSLEFRRLACEGVFDDNMSIFVGPRSRSISGVTENGYYVITPLMPIEDDPESVQSPILVNRGWVPRSWRDKALRQQASNVKSPTSVQEKEEGSWWKFWVKKPRSLKRRDSDISAVKVIGVVRRGEKPSIFVPSNDPSTCQWFYVDVPMIARACGLPDDTVYIEDINDDANASKPYPVPKDVNSLIYSSVMPQDHLNYSLTWYSLSAAVTFMAFKRLKPKRTMK</sequence>
<keyword evidence="8" id="KW-1185">Reference proteome</keyword>
<keyword evidence="2 5" id="KW-0812">Transmembrane</keyword>
<comment type="caution">
    <text evidence="5">Lacks conserved residue(s) required for the propagation of feature annotation.</text>
</comment>
<feature type="compositionally biased region" description="Polar residues" evidence="6">
    <location>
        <begin position="33"/>
        <end position="43"/>
    </location>
</feature>
<evidence type="ECO:0000256" key="4">
    <source>
        <dbReference type="ARBA" id="ARBA00023136"/>
    </source>
</evidence>
<evidence type="ECO:0000256" key="6">
    <source>
        <dbReference type="SAM" id="MobiDB-lite"/>
    </source>
</evidence>
<evidence type="ECO:0000256" key="5">
    <source>
        <dbReference type="RuleBase" id="RU363076"/>
    </source>
</evidence>
<dbReference type="Proteomes" id="UP001419268">
    <property type="component" value="Unassembled WGS sequence"/>
</dbReference>
<dbReference type="InterPro" id="IPR045214">
    <property type="entry name" value="Surf1/Surf4"/>
</dbReference>
<name>A0AAP0HKZ6_9MAGN</name>
<comment type="function">
    <text evidence="5">Probably involved in the biogenesis of the COX complex.</text>
</comment>
<evidence type="ECO:0000313" key="7">
    <source>
        <dbReference type="EMBL" id="KAK9088557.1"/>
    </source>
</evidence>
<feature type="compositionally biased region" description="Low complexity" evidence="6">
    <location>
        <begin position="44"/>
        <end position="54"/>
    </location>
</feature>
<evidence type="ECO:0000256" key="3">
    <source>
        <dbReference type="ARBA" id="ARBA00022989"/>
    </source>
</evidence>
<dbReference type="Pfam" id="PF02104">
    <property type="entry name" value="SURF1"/>
    <property type="match status" value="1"/>
</dbReference>
<reference evidence="7 8" key="1">
    <citation type="submission" date="2024-01" db="EMBL/GenBank/DDBJ databases">
        <title>Genome assemblies of Stephania.</title>
        <authorList>
            <person name="Yang L."/>
        </authorList>
    </citation>
    <scope>NUCLEOTIDE SEQUENCE [LARGE SCALE GENOMIC DNA]</scope>
    <source>
        <strain evidence="7">JXDWG</strain>
        <tissue evidence="7">Leaf</tissue>
    </source>
</reference>
<feature type="region of interest" description="Disordered" evidence="6">
    <location>
        <begin position="23"/>
        <end position="56"/>
    </location>
</feature>
<dbReference type="GO" id="GO:0005743">
    <property type="term" value="C:mitochondrial inner membrane"/>
    <property type="evidence" value="ECO:0007669"/>
    <property type="project" value="UniProtKB-SubCell"/>
</dbReference>
<dbReference type="EMBL" id="JBBNAG010000012">
    <property type="protein sequence ID" value="KAK9088557.1"/>
    <property type="molecule type" value="Genomic_DNA"/>
</dbReference>
<dbReference type="InterPro" id="IPR002994">
    <property type="entry name" value="Surf1/Shy1"/>
</dbReference>
<dbReference type="AlphaFoldDB" id="A0AAP0HKZ6"/>
<dbReference type="PANTHER" id="PTHR23427">
    <property type="entry name" value="SURFEIT LOCUS PROTEIN"/>
    <property type="match status" value="1"/>
</dbReference>
<gene>
    <name evidence="7" type="ORF">Scep_027639</name>
</gene>
<evidence type="ECO:0000256" key="1">
    <source>
        <dbReference type="ARBA" id="ARBA00004370"/>
    </source>
</evidence>
<comment type="caution">
    <text evidence="7">The sequence shown here is derived from an EMBL/GenBank/DDBJ whole genome shotgun (WGS) entry which is preliminary data.</text>
</comment>